<proteinExistence type="inferred from homology"/>
<gene>
    <name evidence="3" type="ORF">C9994_06890</name>
</gene>
<protein>
    <submittedName>
        <fullName evidence="3">Short-chain dehydrogenase</fullName>
    </submittedName>
</protein>
<organism evidence="3 4">
    <name type="scientific">Marivirga lumbricoides</name>
    <dbReference type="NCBI Taxonomy" id="1046115"/>
    <lineage>
        <taxon>Bacteria</taxon>
        <taxon>Pseudomonadati</taxon>
        <taxon>Bacteroidota</taxon>
        <taxon>Cytophagia</taxon>
        <taxon>Cytophagales</taxon>
        <taxon>Marivirgaceae</taxon>
        <taxon>Marivirga</taxon>
    </lineage>
</organism>
<dbReference type="AlphaFoldDB" id="A0A2T4DRU8"/>
<reference evidence="3 4" key="1">
    <citation type="submission" date="2018-03" db="EMBL/GenBank/DDBJ databases">
        <title>Cross-interface Injection: A General Nanoliter Liquid Handling Method Applied to Single Cells Genome Amplification Automated Nanoliter Liquid Handling Applied to Single Cell Multiple Displacement Amplification.</title>
        <authorList>
            <person name="Yun J."/>
            <person name="Xu P."/>
            <person name="Xu J."/>
            <person name="Dai X."/>
            <person name="Wang Y."/>
            <person name="Zheng X."/>
            <person name="Cao C."/>
            <person name="Yi Q."/>
            <person name="Zhu Y."/>
            <person name="Wang L."/>
            <person name="Dong Z."/>
            <person name="Huang Y."/>
            <person name="Huang L."/>
            <person name="Du W."/>
        </authorList>
    </citation>
    <scope>NUCLEOTIDE SEQUENCE [LARGE SCALE GENOMIC DNA]</scope>
    <source>
        <strain evidence="3 4">Z-D1-2</strain>
    </source>
</reference>
<dbReference type="PRINTS" id="PR00081">
    <property type="entry name" value="GDHRDH"/>
</dbReference>
<dbReference type="PROSITE" id="PS00061">
    <property type="entry name" value="ADH_SHORT"/>
    <property type="match status" value="1"/>
</dbReference>
<accession>A0A2T4DRU8</accession>
<dbReference type="InterPro" id="IPR002347">
    <property type="entry name" value="SDR_fam"/>
</dbReference>
<dbReference type="SUPFAM" id="SSF51735">
    <property type="entry name" value="NAD(P)-binding Rossmann-fold domains"/>
    <property type="match status" value="1"/>
</dbReference>
<comment type="similarity">
    <text evidence="1">Belongs to the short-chain dehydrogenases/reductases (SDR) family.</text>
</comment>
<dbReference type="NCBIfam" id="NF005489">
    <property type="entry name" value="PRK07102.1"/>
    <property type="match status" value="1"/>
</dbReference>
<name>A0A2T4DRU8_9BACT</name>
<evidence type="ECO:0000313" key="3">
    <source>
        <dbReference type="EMBL" id="PTB96545.1"/>
    </source>
</evidence>
<dbReference type="InterPro" id="IPR020904">
    <property type="entry name" value="Sc_DH/Rdtase_CS"/>
</dbReference>
<comment type="caution">
    <text evidence="3">The sequence shown here is derived from an EMBL/GenBank/DDBJ whole genome shotgun (WGS) entry which is preliminary data.</text>
</comment>
<evidence type="ECO:0000256" key="2">
    <source>
        <dbReference type="ARBA" id="ARBA00023002"/>
    </source>
</evidence>
<keyword evidence="2" id="KW-0560">Oxidoreductase</keyword>
<evidence type="ECO:0000256" key="1">
    <source>
        <dbReference type="ARBA" id="ARBA00006484"/>
    </source>
</evidence>
<sequence length="243" mass="27580">MVKILILGATSDMAQALVKALAKEKHQFYLASRNVQRLKPFSQDLQIRLGVNTELVEFDALDFESHKKFYESLNTKPDWVISFFGYLGNQEKAEINWREAKTIVDTNYTAMVSILNIVADDMEKRKNGTIVAISSVAGDRGRRSNYIYGSAKAALTTYLGGMRNRLYESNVHVMTVKPGFVNTQMTSGLDLPKSITTTPERIAKGIVRGIRRKNNTIYLLPVWRIIMLLIKNIPEFAFKKLKL</sequence>
<dbReference type="PANTHER" id="PTHR43391">
    <property type="entry name" value="RETINOL DEHYDROGENASE-RELATED"/>
    <property type="match status" value="1"/>
</dbReference>
<dbReference type="PANTHER" id="PTHR43391:SF94">
    <property type="entry name" value="OXIDOREDUCTASE-RELATED"/>
    <property type="match status" value="1"/>
</dbReference>
<dbReference type="Gene3D" id="3.40.50.720">
    <property type="entry name" value="NAD(P)-binding Rossmann-like Domain"/>
    <property type="match status" value="1"/>
</dbReference>
<dbReference type="Pfam" id="PF00106">
    <property type="entry name" value="adh_short"/>
    <property type="match status" value="1"/>
</dbReference>
<evidence type="ECO:0000313" key="4">
    <source>
        <dbReference type="Proteomes" id="UP000240608"/>
    </source>
</evidence>
<dbReference type="Proteomes" id="UP000240608">
    <property type="component" value="Unassembled WGS sequence"/>
</dbReference>
<dbReference type="GO" id="GO:0016491">
    <property type="term" value="F:oxidoreductase activity"/>
    <property type="evidence" value="ECO:0007669"/>
    <property type="project" value="UniProtKB-KW"/>
</dbReference>
<dbReference type="InterPro" id="IPR036291">
    <property type="entry name" value="NAD(P)-bd_dom_sf"/>
</dbReference>
<dbReference type="EMBL" id="PYVU01000046">
    <property type="protein sequence ID" value="PTB96545.1"/>
    <property type="molecule type" value="Genomic_DNA"/>
</dbReference>